<proteinExistence type="predicted"/>
<protein>
    <submittedName>
        <fullName evidence="1">Flavodoxin family protein</fullName>
    </submittedName>
</protein>
<dbReference type="RefSeq" id="WP_386771280.1">
    <property type="nucleotide sequence ID" value="NZ_JBHRUG010000003.1"/>
</dbReference>
<sequence length="154" mass="16910">MNKRLLIVAHAPSPNTLKLREAAERGARHSDIEAVDVTVKAPLDAGPDDVRACDAILLGTTENLGYMSGALKDFFDRSYYPVLEEKQGLPCALYIRAGRDGTGTRRAVESIVTGLRWHWAQEPLTLRGEWQEAFVDQVEELGLYMAAGLDAGVL</sequence>
<organism evidence="1 2">
    <name type="scientific">Litchfieldella rifensis</name>
    <dbReference type="NCBI Taxonomy" id="762643"/>
    <lineage>
        <taxon>Bacteria</taxon>
        <taxon>Pseudomonadati</taxon>
        <taxon>Pseudomonadota</taxon>
        <taxon>Gammaproteobacteria</taxon>
        <taxon>Oceanospirillales</taxon>
        <taxon>Halomonadaceae</taxon>
        <taxon>Litchfieldella</taxon>
    </lineage>
</organism>
<reference evidence="2" key="1">
    <citation type="journal article" date="2019" name="Int. J. Syst. Evol. Microbiol.">
        <title>The Global Catalogue of Microorganisms (GCM) 10K type strain sequencing project: providing services to taxonomists for standard genome sequencing and annotation.</title>
        <authorList>
            <consortium name="The Broad Institute Genomics Platform"/>
            <consortium name="The Broad Institute Genome Sequencing Center for Infectious Disease"/>
            <person name="Wu L."/>
            <person name="Ma J."/>
        </authorList>
    </citation>
    <scope>NUCLEOTIDE SEQUENCE [LARGE SCALE GENOMIC DNA]</scope>
    <source>
        <strain evidence="2">CECT 7698</strain>
    </source>
</reference>
<accession>A0ABV7LJV9</accession>
<dbReference type="SUPFAM" id="SSF52218">
    <property type="entry name" value="Flavoproteins"/>
    <property type="match status" value="1"/>
</dbReference>
<dbReference type="InterPro" id="IPR029039">
    <property type="entry name" value="Flavoprotein-like_sf"/>
</dbReference>
<evidence type="ECO:0000313" key="1">
    <source>
        <dbReference type="EMBL" id="MFC3282481.1"/>
    </source>
</evidence>
<dbReference type="Gene3D" id="3.40.50.360">
    <property type="match status" value="1"/>
</dbReference>
<dbReference type="EMBL" id="JBHRUG010000003">
    <property type="protein sequence ID" value="MFC3282481.1"/>
    <property type="molecule type" value="Genomic_DNA"/>
</dbReference>
<comment type="caution">
    <text evidence="1">The sequence shown here is derived from an EMBL/GenBank/DDBJ whole genome shotgun (WGS) entry which is preliminary data.</text>
</comment>
<dbReference type="Proteomes" id="UP001595579">
    <property type="component" value="Unassembled WGS sequence"/>
</dbReference>
<gene>
    <name evidence="1" type="ORF">ACFOEV_02505</name>
</gene>
<evidence type="ECO:0000313" key="2">
    <source>
        <dbReference type="Proteomes" id="UP001595579"/>
    </source>
</evidence>
<name>A0ABV7LJV9_9GAMM</name>
<keyword evidence="2" id="KW-1185">Reference proteome</keyword>